<feature type="region of interest" description="Disordered" evidence="6">
    <location>
        <begin position="436"/>
        <end position="459"/>
    </location>
</feature>
<evidence type="ECO:0000256" key="1">
    <source>
        <dbReference type="ARBA" id="ARBA00004123"/>
    </source>
</evidence>
<evidence type="ECO:0000256" key="5">
    <source>
        <dbReference type="ARBA" id="ARBA00023242"/>
    </source>
</evidence>
<evidence type="ECO:0008006" key="11">
    <source>
        <dbReference type="Google" id="ProtNLM"/>
    </source>
</evidence>
<dbReference type="InterPro" id="IPR007309">
    <property type="entry name" value="TFIIIC_Bblock-bd"/>
</dbReference>
<evidence type="ECO:0000313" key="9">
    <source>
        <dbReference type="EMBL" id="CAH0548899.1"/>
    </source>
</evidence>
<dbReference type="GO" id="GO:0005634">
    <property type="term" value="C:nucleus"/>
    <property type="evidence" value="ECO:0007669"/>
    <property type="project" value="UniProtKB-SubCell"/>
</dbReference>
<evidence type="ECO:0000256" key="2">
    <source>
        <dbReference type="ARBA" id="ARBA00022553"/>
    </source>
</evidence>
<feature type="domain" description="GTF3C1 extended winged-helix" evidence="8">
    <location>
        <begin position="818"/>
        <end position="920"/>
    </location>
</feature>
<feature type="region of interest" description="Disordered" evidence="6">
    <location>
        <begin position="1807"/>
        <end position="1844"/>
    </location>
</feature>
<dbReference type="PANTHER" id="PTHR15180">
    <property type="entry name" value="GENERAL TRANSCRIPTION FACTOR 3C POLYPEPTIDE 1"/>
    <property type="match status" value="1"/>
</dbReference>
<feature type="compositionally biased region" description="Polar residues" evidence="6">
    <location>
        <begin position="1731"/>
        <end position="1740"/>
    </location>
</feature>
<reference evidence="9" key="1">
    <citation type="submission" date="2021-12" db="EMBL/GenBank/DDBJ databases">
        <authorList>
            <person name="King R."/>
        </authorList>
    </citation>
    <scope>NUCLEOTIDE SEQUENCE</scope>
</reference>
<keyword evidence="3" id="KW-0238">DNA-binding</keyword>
<evidence type="ECO:0000259" key="7">
    <source>
        <dbReference type="Pfam" id="PF04182"/>
    </source>
</evidence>
<evidence type="ECO:0000256" key="4">
    <source>
        <dbReference type="ARBA" id="ARBA00023163"/>
    </source>
</evidence>
<dbReference type="PANTHER" id="PTHR15180:SF1">
    <property type="entry name" value="GENERAL TRANSCRIPTION FACTOR 3C POLYPEPTIDE 1"/>
    <property type="match status" value="1"/>
</dbReference>
<comment type="subcellular location">
    <subcellularLocation>
        <location evidence="1">Nucleus</location>
    </subcellularLocation>
</comment>
<organism evidence="9 10">
    <name type="scientific">Brassicogethes aeneus</name>
    <name type="common">Rape pollen beetle</name>
    <name type="synonym">Meligethes aeneus</name>
    <dbReference type="NCBI Taxonomy" id="1431903"/>
    <lineage>
        <taxon>Eukaryota</taxon>
        <taxon>Metazoa</taxon>
        <taxon>Ecdysozoa</taxon>
        <taxon>Arthropoda</taxon>
        <taxon>Hexapoda</taxon>
        <taxon>Insecta</taxon>
        <taxon>Pterygota</taxon>
        <taxon>Neoptera</taxon>
        <taxon>Endopterygota</taxon>
        <taxon>Coleoptera</taxon>
        <taxon>Polyphaga</taxon>
        <taxon>Cucujiformia</taxon>
        <taxon>Nitidulidae</taxon>
        <taxon>Meligethinae</taxon>
        <taxon>Brassicogethes</taxon>
    </lineage>
</organism>
<keyword evidence="4" id="KW-0804">Transcription</keyword>
<feature type="region of interest" description="Disordered" evidence="6">
    <location>
        <begin position="934"/>
        <end position="953"/>
    </location>
</feature>
<dbReference type="OrthoDB" id="68020at2759"/>
<feature type="domain" description="B-block binding subunit of TFIIIC" evidence="7">
    <location>
        <begin position="261"/>
        <end position="336"/>
    </location>
</feature>
<evidence type="ECO:0000259" key="8">
    <source>
        <dbReference type="Pfam" id="PF24101"/>
    </source>
</evidence>
<dbReference type="Pfam" id="PF24101">
    <property type="entry name" value="WHD_GTF3C1"/>
    <property type="match status" value="1"/>
</dbReference>
<dbReference type="Pfam" id="PF04182">
    <property type="entry name" value="B-block_TFIIIC"/>
    <property type="match status" value="1"/>
</dbReference>
<evidence type="ECO:0000256" key="6">
    <source>
        <dbReference type="SAM" id="MobiDB-lite"/>
    </source>
</evidence>
<accession>A0A9P0FB62</accession>
<sequence>MGKYIPTNDGEIHKIKKNFAIKKRKNKLNKNLANNVTNIENQDLGGIANVKKVTKTYSYKTEAEINKNCSDEVLTIQNCESETLFNQSIVSYEELTNKDLYFQVMDEVSLEGLDGITLEALWKRLEQFTNKTFYFDFNSQSLIWRLLRSNNNVDFFELEEPRPELFIYNRYDYVSKEDGICLELADNMFPDIYPYEMVNDYGVRGSCKTYRTRKKLEDIDDLSLEEAVGKYGNKLVIVADQDARKNAIMFEGSDPITELNDIEYGIIERLGRARQYGEITRGHISLQSLIPDSKSLHHYQNNFIKYDLIRKQVFYIKNLMTDKLRQGRLLHLTRFYNLQKTKRLKIAEQVINLMKTKPNHTIEYSEIRKTFTHNFASVIKVVKSDEFRNHVKTDVFVRYRSIYPNAAVGEWRCGSKNKERHVRVLELKDPSVNISATWQKNDDDSDNDEPQSDFVPGHKSVNKDSCTEVYNVILAHGCEGMTLSEIGAKCEIESYTIRLILRRLLAKKEVFTKKHDVGKQRYLRYIPKCFQENPTLKFDPPAPKEPRDMSVIEEILSRQREAIKNAPKSEVYTVEQAELDRLMTKENDKCPSVIELEPVTIKCTELLKKREEQDGNNLTPMEVEVRAIFLPPAESFSVNLTYVKYVTVNKPSIKEIIKQYKFNVLSGVSNIKNHILEVDKFDNVCKVLLVKLMLGDIVKRHPLDFYLKCVEESIESRINLKDIIAKNSEEKLKESADNKSSVVKNISPLKQTDLNASVISNYGNDKIPKLPVNYMGSNPVVIVDETDEKGVRVVVEMSTPPVTFVPENSAYVSKNDETPRVLSRLKIILDAVKRDRVVEDSHKLSKTIECIEKEEGYDKKIDRKSVFRLFKKLIEEGYAKMFRLLMWDEHTTKFQTFLCDTDIPATHNIIKTCQEQMKLRFFMGVSKKRTASLAALSPAAPPPAKKRTDASPFGAEDVRESISQLNSAGERDFLNAEQHKPDRLIGRQYGFKPKYVRMQILHEFLHYLVRFFEGRRRLTDEEVEELFRSNKIEMTTADLESLPPMYVKEISWKSFIRGLPTHKGWPTGWALVADVILRLPLSILVKLYNVTFNDSELSELLQHPVKRHFLISTLSEKAKRVLFYKRKYLKSIHDILCQLALTGLLQFGPQKQKEKDQVFVFLNTKASIYDTTSSEPGYHKVTEKEYTKRAFTFATQEDIDTYWYQLWNICMNTKLGARTVMAGKNITYMDVSIKEELNRCLRPQTNENARKLDTGEIPGDRRGAGGLDSILWSHIARNWQWFTVNKKNDCSTELTLLKREKFDKTLTYPVPFAQLKQSFKISARPKLQPQARAHNHLCFRTTKKKPKMVRKMQPLRAKKKKPLTDSLDKKLLKRLGKVRVSWDAREVSHLYVNKAVLLLLCPKYPSKNYIPFTVQRDVMHLCIPKSRSKSSEAVKRKMRILHRDDATYRSLDLNFMHLMKIKPIEKYFKYLVYDLTKNGLQNSSEKQIACAYLFAMFYLTKHTDEVKNLLLGASTNFQYATESNLLDNANDFEYCDEENEQHVGYREATSEEEVQKELVKSIIHSNLGCQGDHAAWQYQLFKTYQNYPDNVLHNAVEELKEQQFVTMKPTGRQKHNKKKKTWSNPVQLSSYYIFTQACTYSVQTALEAYKSFLNADNKKDKLDFALTTLEGKKYGQMLCYNEIYTFCEKIALQFSVPEYSLILDPAIEDHSELVEELAIRHQIKIRRMIENQKQVRSKPNPSEVDFEPQEAPRKNTARSSAPSNDKPEPTLDLEALEEGGDSPETIDNLKSWLSKCLKADVERRSPSPEFLERVEVSREEDGEGGRDLGVDVERKTPSPDAFADKGETVREDRFEEEEVFVEDGKCVPTLEEIKKAIVDESANSSTLPYIGDLSNLLTKEAFPERDTDEETLERLKSHFVAQYPEIVDVIIDDMEDFRSTIQVKSVFCRDKYVELWKEVKRKAYIYEPENKNLLNEVENVGGDSIDFALLDELADFIKERGFLGVETSDIQAGFQNTHFLSLDAMIKFLLDHYIVLQCGICSRKFVHHSFKNHWVMDTFKLTDEDEALIEKNKDCLKDAKEEIESQLRPVDKLKVQIMPWIKVDGSFNIPVFRKWLCCVLSYTMENPNTFLSCLFEKYCYVKPVDLFYLLEILQDLDCLELWTYETVEINLFTDLTTPVDSRKATILDNFENMFIIPSTISMSRLGAFLDVMDE</sequence>
<keyword evidence="2" id="KW-0597">Phosphoprotein</keyword>
<protein>
    <recommendedName>
        <fullName evidence="11">General transcription factor 3C polypeptide 1</fullName>
    </recommendedName>
</protein>
<name>A0A9P0FB62_BRAAE</name>
<dbReference type="Proteomes" id="UP001154078">
    <property type="component" value="Chromosome 10"/>
</dbReference>
<proteinExistence type="predicted"/>
<dbReference type="EMBL" id="OV121141">
    <property type="protein sequence ID" value="CAH0548899.1"/>
    <property type="molecule type" value="Genomic_DNA"/>
</dbReference>
<dbReference type="GO" id="GO:0000127">
    <property type="term" value="C:transcription factor TFIIIC complex"/>
    <property type="evidence" value="ECO:0007669"/>
    <property type="project" value="InterPro"/>
</dbReference>
<dbReference type="InterPro" id="IPR056467">
    <property type="entry name" value="eWH_GTF3C1"/>
</dbReference>
<gene>
    <name evidence="9" type="ORF">MELIAE_LOCUS2249</name>
</gene>
<dbReference type="GO" id="GO:0042791">
    <property type="term" value="P:5S class rRNA transcription by RNA polymerase III"/>
    <property type="evidence" value="ECO:0007669"/>
    <property type="project" value="TreeGrafter"/>
</dbReference>
<evidence type="ECO:0000256" key="3">
    <source>
        <dbReference type="ARBA" id="ARBA00023125"/>
    </source>
</evidence>
<feature type="region of interest" description="Disordered" evidence="6">
    <location>
        <begin position="1731"/>
        <end position="1787"/>
    </location>
</feature>
<dbReference type="GO" id="GO:0003677">
    <property type="term" value="F:DNA binding"/>
    <property type="evidence" value="ECO:0007669"/>
    <property type="project" value="UniProtKB-KW"/>
</dbReference>
<keyword evidence="5" id="KW-0539">Nucleus</keyword>
<dbReference type="InterPro" id="IPR044210">
    <property type="entry name" value="Tfc3-like"/>
</dbReference>
<dbReference type="GO" id="GO:0006384">
    <property type="term" value="P:transcription initiation at RNA polymerase III promoter"/>
    <property type="evidence" value="ECO:0007669"/>
    <property type="project" value="InterPro"/>
</dbReference>
<evidence type="ECO:0000313" key="10">
    <source>
        <dbReference type="Proteomes" id="UP001154078"/>
    </source>
</evidence>
<keyword evidence="10" id="KW-1185">Reference proteome</keyword>